<dbReference type="OrthoDB" id="5099332at2759"/>
<dbReference type="AlphaFoldDB" id="K3VKR4"/>
<name>K3VKR4_FUSPC</name>
<dbReference type="RefSeq" id="XP_009255788.1">
    <property type="nucleotide sequence ID" value="XM_009257513.1"/>
</dbReference>
<protein>
    <submittedName>
        <fullName evidence="1">Uncharacterized protein</fullName>
    </submittedName>
</protein>
<dbReference type="EMBL" id="AFNW01000087">
    <property type="protein sequence ID" value="EKJ75442.1"/>
    <property type="molecule type" value="Genomic_DNA"/>
</dbReference>
<comment type="caution">
    <text evidence="1">The sequence shown here is derived from an EMBL/GenBank/DDBJ whole genome shotgun (WGS) entry which is preliminary data.</text>
</comment>
<keyword evidence="2" id="KW-1185">Reference proteome</keyword>
<accession>K3VKR4</accession>
<evidence type="ECO:0000313" key="2">
    <source>
        <dbReference type="Proteomes" id="UP000007978"/>
    </source>
</evidence>
<proteinExistence type="predicted"/>
<reference evidence="1 2" key="1">
    <citation type="journal article" date="2012" name="PLoS Pathog.">
        <title>Comparative pathogenomics reveals horizontally acquired novel virulence genes in fungi infecting cereal hosts.</title>
        <authorList>
            <person name="Gardiner D.M."/>
            <person name="McDonald M.C."/>
            <person name="Covarelli L."/>
            <person name="Solomon P.S."/>
            <person name="Rusu A.G."/>
            <person name="Marshall M."/>
            <person name="Kazan K."/>
            <person name="Chakraborty S."/>
            <person name="McDonald B.A."/>
            <person name="Manners J.M."/>
        </authorList>
    </citation>
    <scope>NUCLEOTIDE SEQUENCE [LARGE SCALE GENOMIC DNA]</scope>
    <source>
        <strain evidence="1 2">CS3096</strain>
    </source>
</reference>
<dbReference type="GeneID" id="20363013"/>
<evidence type="ECO:0000313" key="1">
    <source>
        <dbReference type="EMBL" id="EKJ75442.1"/>
    </source>
</evidence>
<dbReference type="eggNOG" id="ENOG502QYJQ">
    <property type="taxonomic scope" value="Eukaryota"/>
</dbReference>
<dbReference type="KEGG" id="fpu:FPSE_04395"/>
<dbReference type="HOGENOM" id="CLU_035151_1_0_1"/>
<organism evidence="1 2">
    <name type="scientific">Fusarium pseudograminearum (strain CS3096)</name>
    <name type="common">Wheat and barley crown-rot fungus</name>
    <dbReference type="NCBI Taxonomy" id="1028729"/>
    <lineage>
        <taxon>Eukaryota</taxon>
        <taxon>Fungi</taxon>
        <taxon>Dikarya</taxon>
        <taxon>Ascomycota</taxon>
        <taxon>Pezizomycotina</taxon>
        <taxon>Sordariomycetes</taxon>
        <taxon>Hypocreomycetidae</taxon>
        <taxon>Hypocreales</taxon>
        <taxon>Nectriaceae</taxon>
        <taxon>Fusarium</taxon>
    </lineage>
</organism>
<sequence length="519" mass="61189">MDPFQQLPPEVRLEIMSHIHSHTTLWRLTQASPAMWNQCVVSKPALLKGFVSSLAQVDNNNQDLIQDLIQDAMAIIRFNESMGNREETLFLFDRWLVKSLPTFETNADITKLHRLFVRTSFFIEDYMTKATSPSPTEAYRSLPNITFSKTLNNRVTLDDLTLSEKYRLFRAFFKFEVITKIYDPRLKASMDAKYYRENARDLLKELDPWVHEAVLCVYGYVEASYGAIFAQLGKKYGATSFVATTAMVKPLLFPDNLYFSAHAHFDDIYLPKHCPCVSWWLSCHGMDLLAHVLIQTRQTSQNPDYLLSWLYSISLEVVAPLKTFYYDNRRNLLAHRPVYLSKLFAHTDNLLVDHLSQIDDTQEDDNDSDDDSVSGDFGYMSEEELQTPIQLQIYRQRAWVLCDNWRLYPIPLYEHFPSPEDIDQQQTEVVRRYPLTCLRERQRRRSTEWQTFWEGRNLLSPPERAPIHWWAIQFVEDNIYDIPHFYESAFRDGLSTFWRVKKAKKVHTYVDYAWRLSRK</sequence>
<gene>
    <name evidence="1" type="ORF">FPSE_04395</name>
</gene>
<dbReference type="Proteomes" id="UP000007978">
    <property type="component" value="Chromosome 4"/>
</dbReference>